<organism evidence="2 3">
    <name type="scientific">Volucribacter amazonae</name>
    <dbReference type="NCBI Taxonomy" id="256731"/>
    <lineage>
        <taxon>Bacteria</taxon>
        <taxon>Pseudomonadati</taxon>
        <taxon>Pseudomonadota</taxon>
        <taxon>Gammaproteobacteria</taxon>
        <taxon>Pasteurellales</taxon>
        <taxon>Pasteurellaceae</taxon>
        <taxon>Volucribacter</taxon>
    </lineage>
</organism>
<keyword evidence="1" id="KW-0812">Transmembrane</keyword>
<feature type="transmembrane region" description="Helical" evidence="1">
    <location>
        <begin position="6"/>
        <end position="23"/>
    </location>
</feature>
<keyword evidence="3" id="KW-1185">Reference proteome</keyword>
<name>A0A9X4SR59_9PAST</name>
<keyword evidence="1" id="KW-1133">Transmembrane helix</keyword>
<proteinExistence type="predicted"/>
<keyword evidence="1" id="KW-0472">Membrane</keyword>
<reference evidence="2" key="1">
    <citation type="submission" date="2016-03" db="EMBL/GenBank/DDBJ databases">
        <title>Co-evolution between Pasteurellaceae and their hosts.</title>
        <authorList>
            <person name="Hansen M.J."/>
            <person name="Bojesen A.M."/>
            <person name="Planet P."/>
        </authorList>
    </citation>
    <scope>NUCLEOTIDE SEQUENCE</scope>
    <source>
        <strain evidence="2">146/S8/89</strain>
    </source>
</reference>
<gene>
    <name evidence="2" type="ORF">A6A20_11460</name>
</gene>
<dbReference type="AlphaFoldDB" id="A0A9X4SR59"/>
<evidence type="ECO:0000256" key="1">
    <source>
        <dbReference type="SAM" id="Phobius"/>
    </source>
</evidence>
<evidence type="ECO:0000313" key="3">
    <source>
        <dbReference type="Proteomes" id="UP001155500"/>
    </source>
</evidence>
<protein>
    <submittedName>
        <fullName evidence="2">Uncharacterized protein</fullName>
    </submittedName>
</protein>
<dbReference type="Proteomes" id="UP001155500">
    <property type="component" value="Unassembled WGS sequence"/>
</dbReference>
<dbReference type="EMBL" id="LWID01000001">
    <property type="protein sequence ID" value="MDG6896216.1"/>
    <property type="molecule type" value="Genomic_DNA"/>
</dbReference>
<sequence>MKKSIILYIFPIILLYLIIDLDMKYKNITSDLIGLNISELEKVIGIRYIDNLVAKGFIVYPWKVYKKGCGKGYSMTIYYNDDNIVTNVDNKVFYMCNDVVLLSKNEFINQGGEGYEFYIYPFFKFDISKFN</sequence>
<accession>A0A9X4SR59</accession>
<comment type="caution">
    <text evidence="2">The sequence shown here is derived from an EMBL/GenBank/DDBJ whole genome shotgun (WGS) entry which is preliminary data.</text>
</comment>
<evidence type="ECO:0000313" key="2">
    <source>
        <dbReference type="EMBL" id="MDG6896216.1"/>
    </source>
</evidence>